<gene>
    <name evidence="2" type="ORF">PENSOL_c010G04167</name>
</gene>
<comment type="caution">
    <text evidence="2">The sequence shown here is derived from an EMBL/GenBank/DDBJ whole genome shotgun (WGS) entry which is preliminary data.</text>
</comment>
<organism evidence="2 3">
    <name type="scientific">Penicillium solitum</name>
    <dbReference type="NCBI Taxonomy" id="60172"/>
    <lineage>
        <taxon>Eukaryota</taxon>
        <taxon>Fungi</taxon>
        <taxon>Dikarya</taxon>
        <taxon>Ascomycota</taxon>
        <taxon>Pezizomycotina</taxon>
        <taxon>Eurotiomycetes</taxon>
        <taxon>Eurotiomycetidae</taxon>
        <taxon>Eurotiales</taxon>
        <taxon>Aspergillaceae</taxon>
        <taxon>Penicillium</taxon>
    </lineage>
</organism>
<dbReference type="EMBL" id="MDYO01000010">
    <property type="protein sequence ID" value="OQD97927.1"/>
    <property type="molecule type" value="Genomic_DNA"/>
</dbReference>
<evidence type="ECO:0000313" key="2">
    <source>
        <dbReference type="EMBL" id="OQD97927.1"/>
    </source>
</evidence>
<reference evidence="3" key="1">
    <citation type="journal article" date="2017" name="Nat. Microbiol.">
        <title>Global analysis of biosynthetic gene clusters reveals vast potential of secondary metabolite production in Penicillium species.</title>
        <authorList>
            <person name="Nielsen J.C."/>
            <person name="Grijseels S."/>
            <person name="Prigent S."/>
            <person name="Ji B."/>
            <person name="Dainat J."/>
            <person name="Nielsen K.F."/>
            <person name="Frisvad J.C."/>
            <person name="Workman M."/>
            <person name="Nielsen J."/>
        </authorList>
    </citation>
    <scope>NUCLEOTIDE SEQUENCE [LARGE SCALE GENOMIC DNA]</scope>
    <source>
        <strain evidence="3">IBT 29525</strain>
    </source>
</reference>
<keyword evidence="3" id="KW-1185">Reference proteome</keyword>
<sequence length="143" mass="15702">MNKYDDKVNLCPSHERSKKAPGAGAIDAAYQKPVSVECLICSNRGNSKSPLAQAHSNTNIKFRPQLLSTSGCNTLADFTTQLWKEAIQLHCFLDRGIQFFTHGIRGNSQHGVIMIEHIPAAVPSANGAHWVLFSEFIEFSAGF</sequence>
<proteinExistence type="predicted"/>
<dbReference type="AlphaFoldDB" id="A0A1V6R9H2"/>
<name>A0A1V6R9H2_9EURO</name>
<evidence type="ECO:0000256" key="1">
    <source>
        <dbReference type="SAM" id="MobiDB-lite"/>
    </source>
</evidence>
<dbReference type="Proteomes" id="UP000191612">
    <property type="component" value="Unassembled WGS sequence"/>
</dbReference>
<evidence type="ECO:0000313" key="3">
    <source>
        <dbReference type="Proteomes" id="UP000191612"/>
    </source>
</evidence>
<protein>
    <submittedName>
        <fullName evidence="2">Uncharacterized protein</fullName>
    </submittedName>
</protein>
<accession>A0A1V6R9H2</accession>
<feature type="region of interest" description="Disordered" evidence="1">
    <location>
        <begin position="1"/>
        <end position="22"/>
    </location>
</feature>